<dbReference type="EMBL" id="CP002779">
    <property type="protein sequence ID" value="AEH24062.1"/>
    <property type="molecule type" value="Genomic_DNA"/>
</dbReference>
<organism evidence="8 9">
    <name type="scientific">Pyrococcus yayanosii (strain CH1 / JCM 16557)</name>
    <dbReference type="NCBI Taxonomy" id="529709"/>
    <lineage>
        <taxon>Archaea</taxon>
        <taxon>Methanobacteriati</taxon>
        <taxon>Methanobacteriota</taxon>
        <taxon>Thermococci</taxon>
        <taxon>Thermococcales</taxon>
        <taxon>Thermococcaceae</taxon>
        <taxon>Pyrococcus</taxon>
    </lineage>
</organism>
<accession>F8AH04</accession>
<evidence type="ECO:0000256" key="5">
    <source>
        <dbReference type="ARBA" id="ARBA00023136"/>
    </source>
</evidence>
<evidence type="ECO:0000313" key="8">
    <source>
        <dbReference type="EMBL" id="AEH24062.1"/>
    </source>
</evidence>
<keyword evidence="3 6" id="KW-0812">Transmembrane</keyword>
<dbReference type="OrthoDB" id="86099at2157"/>
<dbReference type="GO" id="GO:0005886">
    <property type="term" value="C:plasma membrane"/>
    <property type="evidence" value="ECO:0007669"/>
    <property type="project" value="UniProtKB-SubCell"/>
</dbReference>
<dbReference type="KEGG" id="pya:PYCH_03710"/>
<feature type="transmembrane region" description="Helical" evidence="6">
    <location>
        <begin position="249"/>
        <end position="266"/>
    </location>
</feature>
<dbReference type="PANTHER" id="PTHR42920:SF5">
    <property type="entry name" value="EAMA DOMAIN-CONTAINING PROTEIN"/>
    <property type="match status" value="1"/>
</dbReference>
<proteinExistence type="predicted"/>
<dbReference type="eggNOG" id="arCOG00278">
    <property type="taxonomic scope" value="Archaea"/>
</dbReference>
<dbReference type="InterPro" id="IPR051258">
    <property type="entry name" value="Diverse_Substrate_Transporter"/>
</dbReference>
<dbReference type="AlphaFoldDB" id="F8AH04"/>
<feature type="transmembrane region" description="Helical" evidence="6">
    <location>
        <begin position="143"/>
        <end position="162"/>
    </location>
</feature>
<dbReference type="RefSeq" id="WP_013905119.1">
    <property type="nucleotide sequence ID" value="NC_015680.1"/>
</dbReference>
<keyword evidence="5 6" id="KW-0472">Membrane</keyword>
<feature type="domain" description="EamA" evidence="7">
    <location>
        <begin position="144"/>
        <end position="266"/>
    </location>
</feature>
<dbReference type="SUPFAM" id="SSF103481">
    <property type="entry name" value="Multidrug resistance efflux transporter EmrE"/>
    <property type="match status" value="2"/>
</dbReference>
<feature type="domain" description="EamA" evidence="7">
    <location>
        <begin position="6"/>
        <end position="133"/>
    </location>
</feature>
<dbReference type="GeneID" id="10836947"/>
<feature type="transmembrane region" description="Helical" evidence="6">
    <location>
        <begin position="88"/>
        <end position="110"/>
    </location>
</feature>
<reference evidence="8 9" key="1">
    <citation type="journal article" date="2011" name="J. Bacteriol.">
        <title>Complete genome sequence of the obligate piezophilic hyperthermophilic archaeon Pyrococcus yayanosii CH1.</title>
        <authorList>
            <person name="Jun X."/>
            <person name="Lupeng L."/>
            <person name="Minjuan X."/>
            <person name="Oger P."/>
            <person name="Fengping W."/>
            <person name="Jebbar M."/>
            <person name="Xiang X."/>
        </authorList>
    </citation>
    <scope>NUCLEOTIDE SEQUENCE [LARGE SCALE GENOMIC DNA]</scope>
    <source>
        <strain evidence="9">CH1 / JCM 16557</strain>
    </source>
</reference>
<feature type="transmembrane region" description="Helical" evidence="6">
    <location>
        <begin position="33"/>
        <end position="53"/>
    </location>
</feature>
<dbReference type="PANTHER" id="PTHR42920">
    <property type="entry name" value="OS03G0707200 PROTEIN-RELATED"/>
    <property type="match status" value="1"/>
</dbReference>
<feature type="transmembrane region" description="Helical" evidence="6">
    <location>
        <begin position="222"/>
        <end position="243"/>
    </location>
</feature>
<protein>
    <recommendedName>
        <fullName evidence="7">EamA domain-containing protein</fullName>
    </recommendedName>
</protein>
<keyword evidence="9" id="KW-1185">Reference proteome</keyword>
<feature type="transmembrane region" description="Helical" evidence="6">
    <location>
        <begin position="174"/>
        <end position="192"/>
    </location>
</feature>
<feature type="transmembrane region" description="Helical" evidence="6">
    <location>
        <begin position="7"/>
        <end position="27"/>
    </location>
</feature>
<gene>
    <name evidence="8" type="ordered locus">PYCH_03710</name>
</gene>
<dbReference type="STRING" id="529709.PYCH_03710"/>
<feature type="transmembrane region" description="Helical" evidence="6">
    <location>
        <begin position="198"/>
        <end position="215"/>
    </location>
</feature>
<feature type="transmembrane region" description="Helical" evidence="6">
    <location>
        <begin position="65"/>
        <end position="82"/>
    </location>
</feature>
<keyword evidence="4 6" id="KW-1133">Transmembrane helix</keyword>
<feature type="transmembrane region" description="Helical" evidence="6">
    <location>
        <begin position="119"/>
        <end position="137"/>
    </location>
</feature>
<dbReference type="Proteomes" id="UP000008386">
    <property type="component" value="Chromosome"/>
</dbReference>
<evidence type="ECO:0000256" key="1">
    <source>
        <dbReference type="ARBA" id="ARBA00004651"/>
    </source>
</evidence>
<evidence type="ECO:0000259" key="7">
    <source>
        <dbReference type="Pfam" id="PF00892"/>
    </source>
</evidence>
<evidence type="ECO:0000256" key="3">
    <source>
        <dbReference type="ARBA" id="ARBA00022692"/>
    </source>
</evidence>
<evidence type="ECO:0000313" key="9">
    <source>
        <dbReference type="Proteomes" id="UP000008386"/>
    </source>
</evidence>
<keyword evidence="2" id="KW-1003">Cell membrane</keyword>
<dbReference type="InterPro" id="IPR037185">
    <property type="entry name" value="EmrE-like"/>
</dbReference>
<evidence type="ECO:0000256" key="4">
    <source>
        <dbReference type="ARBA" id="ARBA00022989"/>
    </source>
</evidence>
<dbReference type="HOGENOM" id="CLU_1084240_0_0_2"/>
<evidence type="ECO:0000256" key="6">
    <source>
        <dbReference type="SAM" id="Phobius"/>
    </source>
</evidence>
<sequence length="269" mass="28613">MEERNKGVALALFGMFIYGLEPIVIKANPSNPVSFAFFSALFAAIFLAFYPGAVREAANGIRKGFFVGLFGTALAYISYSYGAKLSTATNAALITRAEVLFSFLLAGMLLRERITGARLINALIVLTGVVLVLTHGAAVKPGVGDVLLLLVPLFWQLGHVIAKTMDISPQSIALLRNSFGALLLFPAALLTGLEFTPYAVLEGLIIALGQVVWYASIRRIELSLATAIITPAPVVAIGMSLLLGESVTFWHLAGFVLITLGTLGLIRSS</sequence>
<comment type="subcellular location">
    <subcellularLocation>
        <location evidence="1">Cell membrane</location>
        <topology evidence="1">Multi-pass membrane protein</topology>
    </subcellularLocation>
</comment>
<evidence type="ECO:0000256" key="2">
    <source>
        <dbReference type="ARBA" id="ARBA00022475"/>
    </source>
</evidence>
<dbReference type="InterPro" id="IPR000620">
    <property type="entry name" value="EamA_dom"/>
</dbReference>
<name>F8AH04_PYRYC</name>
<dbReference type="Pfam" id="PF00892">
    <property type="entry name" value="EamA"/>
    <property type="match status" value="2"/>
</dbReference>
<dbReference type="Gene3D" id="1.10.3730.20">
    <property type="match status" value="1"/>
</dbReference>